<dbReference type="EMBL" id="GALX01008051">
    <property type="protein sequence ID" value="JAB60415.1"/>
    <property type="molecule type" value="Transcribed_RNA"/>
</dbReference>
<dbReference type="SUPFAM" id="SSF53098">
    <property type="entry name" value="Ribonuclease H-like"/>
    <property type="match status" value="1"/>
</dbReference>
<reference evidence="2" key="1">
    <citation type="submission" date="2013-07" db="EMBL/GenBank/DDBJ databases">
        <title>Midgut Transcriptome Profiling of Anoplphora glabripennis, a Lignocellulose Degrading, Wood-Boring Cerambycid.</title>
        <authorList>
            <person name="Scully E.D."/>
            <person name="Hoover K."/>
            <person name="Carlson J.E."/>
            <person name="Tien M."/>
            <person name="Geib S.M."/>
        </authorList>
    </citation>
    <scope>NUCLEOTIDE SEQUENCE</scope>
</reference>
<sequence>FDPVVIFSNEVATISEIDNIFPFLNLNVQELDFEYRILGETELKKYANSDNVVEFWTNVDCIKNGINKKCKKMLVAKCIMSLPHSSAAAERVFSQLNLIKTKIRNKLLVPTCESLLHAKDMLRVQNKKCYEWVPPSNIVNYNKKV</sequence>
<evidence type="ECO:0000313" key="2">
    <source>
        <dbReference type="EMBL" id="JAB60415.1"/>
    </source>
</evidence>
<feature type="non-terminal residue" evidence="2">
    <location>
        <position position="1"/>
    </location>
</feature>
<dbReference type="InterPro" id="IPR008906">
    <property type="entry name" value="HATC_C_dom"/>
</dbReference>
<dbReference type="Pfam" id="PF05699">
    <property type="entry name" value="Dimer_Tnp_hAT"/>
    <property type="match status" value="1"/>
</dbReference>
<accession>V5FRZ2</accession>
<organism evidence="2">
    <name type="scientific">Anoplophora glabripennis</name>
    <name type="common">Asian longhorn beetle</name>
    <name type="synonym">Anoplophora nobilis</name>
    <dbReference type="NCBI Taxonomy" id="217634"/>
    <lineage>
        <taxon>Eukaryota</taxon>
        <taxon>Metazoa</taxon>
        <taxon>Ecdysozoa</taxon>
        <taxon>Arthropoda</taxon>
        <taxon>Hexapoda</taxon>
        <taxon>Insecta</taxon>
        <taxon>Pterygota</taxon>
        <taxon>Neoptera</taxon>
        <taxon>Endopterygota</taxon>
        <taxon>Coleoptera</taxon>
        <taxon>Polyphaga</taxon>
        <taxon>Cucujiformia</taxon>
        <taxon>Chrysomeloidea</taxon>
        <taxon>Cerambycidae</taxon>
        <taxon>Lamiinae</taxon>
        <taxon>Lamiini</taxon>
        <taxon>Anoplophora</taxon>
    </lineage>
</organism>
<dbReference type="GO" id="GO:0046983">
    <property type="term" value="F:protein dimerization activity"/>
    <property type="evidence" value="ECO:0007669"/>
    <property type="project" value="InterPro"/>
</dbReference>
<feature type="non-terminal residue" evidence="2">
    <location>
        <position position="145"/>
    </location>
</feature>
<dbReference type="InterPro" id="IPR012337">
    <property type="entry name" value="RNaseH-like_sf"/>
</dbReference>
<protein>
    <recommendedName>
        <fullName evidence="1">HAT C-terminal dimerisation domain-containing protein</fullName>
    </recommendedName>
</protein>
<evidence type="ECO:0000259" key="1">
    <source>
        <dbReference type="Pfam" id="PF05699"/>
    </source>
</evidence>
<feature type="domain" description="HAT C-terminal dimerisation" evidence="1">
    <location>
        <begin position="74"/>
        <end position="121"/>
    </location>
</feature>
<proteinExistence type="predicted"/>
<dbReference type="AlphaFoldDB" id="V5FRZ2"/>
<name>V5FRZ2_ANOGL</name>